<dbReference type="OrthoDB" id="6247875at2759"/>
<dbReference type="GO" id="GO:0000978">
    <property type="term" value="F:RNA polymerase II cis-regulatory region sequence-specific DNA binding"/>
    <property type="evidence" value="ECO:0007669"/>
    <property type="project" value="TreeGrafter"/>
</dbReference>
<dbReference type="GO" id="GO:0005634">
    <property type="term" value="C:nucleus"/>
    <property type="evidence" value="ECO:0007669"/>
    <property type="project" value="UniProtKB-UniRule"/>
</dbReference>
<protein>
    <recommendedName>
        <fullName evidence="4">HMG box domain-containing protein</fullName>
    </recommendedName>
</protein>
<dbReference type="EMBL" id="KI925457">
    <property type="protein sequence ID" value="ETW82698.1"/>
    <property type="molecule type" value="Genomic_DNA"/>
</dbReference>
<dbReference type="Proteomes" id="UP000030671">
    <property type="component" value="Unassembled WGS sequence"/>
</dbReference>
<gene>
    <name evidence="5" type="ORF">HETIRDRAFT_18749</name>
</gene>
<dbReference type="AlphaFoldDB" id="W4KA91"/>
<evidence type="ECO:0000256" key="3">
    <source>
        <dbReference type="PROSITE-ProRule" id="PRU00267"/>
    </source>
</evidence>
<dbReference type="InterPro" id="IPR036910">
    <property type="entry name" value="HMG_box_dom_sf"/>
</dbReference>
<keyword evidence="1 3" id="KW-0238">DNA-binding</keyword>
<organism evidence="5 6">
    <name type="scientific">Heterobasidion irregulare (strain TC 32-1)</name>
    <dbReference type="NCBI Taxonomy" id="747525"/>
    <lineage>
        <taxon>Eukaryota</taxon>
        <taxon>Fungi</taxon>
        <taxon>Dikarya</taxon>
        <taxon>Basidiomycota</taxon>
        <taxon>Agaricomycotina</taxon>
        <taxon>Agaricomycetes</taxon>
        <taxon>Russulales</taxon>
        <taxon>Bondarzewiaceae</taxon>
        <taxon>Heterobasidion</taxon>
        <taxon>Heterobasidion annosum species complex</taxon>
    </lineage>
</organism>
<evidence type="ECO:0000256" key="1">
    <source>
        <dbReference type="ARBA" id="ARBA00023125"/>
    </source>
</evidence>
<dbReference type="GeneID" id="20668627"/>
<dbReference type="InParanoid" id="W4KA91"/>
<keyword evidence="6" id="KW-1185">Reference proteome</keyword>
<accession>W4KA91</accession>
<name>W4KA91_HETIT</name>
<dbReference type="SMART" id="SM00398">
    <property type="entry name" value="HMG"/>
    <property type="match status" value="1"/>
</dbReference>
<feature type="DNA-binding region" description="HMG box" evidence="3">
    <location>
        <begin position="1"/>
        <end position="71"/>
    </location>
</feature>
<dbReference type="GO" id="GO:0000981">
    <property type="term" value="F:DNA-binding transcription factor activity, RNA polymerase II-specific"/>
    <property type="evidence" value="ECO:0007669"/>
    <property type="project" value="TreeGrafter"/>
</dbReference>
<feature type="non-terminal residue" evidence="5">
    <location>
        <position position="1"/>
    </location>
</feature>
<reference evidence="5 6" key="1">
    <citation type="journal article" date="2012" name="New Phytol.">
        <title>Insight into trade-off between wood decay and parasitism from the genome of a fungal forest pathogen.</title>
        <authorList>
            <person name="Olson A."/>
            <person name="Aerts A."/>
            <person name="Asiegbu F."/>
            <person name="Belbahri L."/>
            <person name="Bouzid O."/>
            <person name="Broberg A."/>
            <person name="Canback B."/>
            <person name="Coutinho P.M."/>
            <person name="Cullen D."/>
            <person name="Dalman K."/>
            <person name="Deflorio G."/>
            <person name="van Diepen L.T."/>
            <person name="Dunand C."/>
            <person name="Duplessis S."/>
            <person name="Durling M."/>
            <person name="Gonthier P."/>
            <person name="Grimwood J."/>
            <person name="Fossdal C.G."/>
            <person name="Hansson D."/>
            <person name="Henrissat B."/>
            <person name="Hietala A."/>
            <person name="Himmelstrand K."/>
            <person name="Hoffmeister D."/>
            <person name="Hogberg N."/>
            <person name="James T.Y."/>
            <person name="Karlsson M."/>
            <person name="Kohler A."/>
            <person name="Kues U."/>
            <person name="Lee Y.H."/>
            <person name="Lin Y.C."/>
            <person name="Lind M."/>
            <person name="Lindquist E."/>
            <person name="Lombard V."/>
            <person name="Lucas S."/>
            <person name="Lunden K."/>
            <person name="Morin E."/>
            <person name="Murat C."/>
            <person name="Park J."/>
            <person name="Raffaello T."/>
            <person name="Rouze P."/>
            <person name="Salamov A."/>
            <person name="Schmutz J."/>
            <person name="Solheim H."/>
            <person name="Stahlberg J."/>
            <person name="Velez H."/>
            <person name="de Vries R.P."/>
            <person name="Wiebenga A."/>
            <person name="Woodward S."/>
            <person name="Yakovlev I."/>
            <person name="Garbelotto M."/>
            <person name="Martin F."/>
            <person name="Grigoriev I.V."/>
            <person name="Stenlid J."/>
        </authorList>
    </citation>
    <scope>NUCLEOTIDE SEQUENCE [LARGE SCALE GENOMIC DNA]</scope>
    <source>
        <strain evidence="5 6">TC 32-1</strain>
    </source>
</reference>
<evidence type="ECO:0000313" key="6">
    <source>
        <dbReference type="Proteomes" id="UP000030671"/>
    </source>
</evidence>
<evidence type="ECO:0000256" key="2">
    <source>
        <dbReference type="ARBA" id="ARBA00023242"/>
    </source>
</evidence>
<sequence length="74" mass="8817">VKRPPNALILFRRYVTSNRKTMLENIEMDDSKLSELIGSMWRKKTMKEREPWFAAAAAEKRLHEVKHPEYKFAP</sequence>
<dbReference type="SUPFAM" id="SSF47095">
    <property type="entry name" value="HMG-box"/>
    <property type="match status" value="1"/>
</dbReference>
<dbReference type="Pfam" id="PF00505">
    <property type="entry name" value="HMG_box"/>
    <property type="match status" value="1"/>
</dbReference>
<dbReference type="Gene3D" id="1.10.30.10">
    <property type="entry name" value="High mobility group box domain"/>
    <property type="match status" value="1"/>
</dbReference>
<dbReference type="InterPro" id="IPR051356">
    <property type="entry name" value="SOX/SOX-like_TF"/>
</dbReference>
<dbReference type="PANTHER" id="PTHR45789">
    <property type="entry name" value="FI18025P1"/>
    <property type="match status" value="1"/>
</dbReference>
<dbReference type="PANTHER" id="PTHR45789:SF2">
    <property type="entry name" value="FI18025P1"/>
    <property type="match status" value="1"/>
</dbReference>
<feature type="domain" description="HMG box" evidence="4">
    <location>
        <begin position="1"/>
        <end position="71"/>
    </location>
</feature>
<dbReference type="RefSeq" id="XP_009544605.1">
    <property type="nucleotide sequence ID" value="XM_009546310.1"/>
</dbReference>
<feature type="non-terminal residue" evidence="5">
    <location>
        <position position="74"/>
    </location>
</feature>
<evidence type="ECO:0000259" key="4">
    <source>
        <dbReference type="PROSITE" id="PS50118"/>
    </source>
</evidence>
<dbReference type="InterPro" id="IPR009071">
    <property type="entry name" value="HMG_box_dom"/>
</dbReference>
<dbReference type="KEGG" id="hir:HETIRDRAFT_18749"/>
<dbReference type="HOGENOM" id="CLU_082854_6_2_1"/>
<evidence type="ECO:0000313" key="5">
    <source>
        <dbReference type="EMBL" id="ETW82698.1"/>
    </source>
</evidence>
<proteinExistence type="predicted"/>
<keyword evidence="2 3" id="KW-0539">Nucleus</keyword>
<dbReference type="PROSITE" id="PS50118">
    <property type="entry name" value="HMG_BOX_2"/>
    <property type="match status" value="1"/>
</dbReference>